<sequence>MQATAAGHRFACFHPVPYGDAPAEQVVTPPPAAATEPGDVLLELDALVKEFPLTGGPFARRRGTVSAVGGVSLSVRRGETYGLVGESGCGKTTLGRIVAGLEEPTGGTVRFDGRDLSGLSRAERRAHRRRIQLMFQDSTAAMDPRMRVGEILREPLVIQGVGTRADQERLTAELLDAVGLPRGAVHRYPHEFSGGQRQRLGLARALTLSPDLVVADEPVSALDVSVQAQILNLMRELQRERGLTYLFISHDLAVIRHLADTVGVMYLGRLVESGPAEQVYAHPLHPYTRGLLDTVNVPDPAAASGGTASRCAARRRPRRSPVRLPLPHPLSVRRGGLREHGTTGQRTERGGASGRVPLPPGRDSASVGGMNEVASTRADPGNGGSALAAALARGPLVLDGGLSNQLQAAGHDLSDDLWSARLLAERPDAVRAAHRAYYEAGADVVTTASYQATFEGFARHGIDAVSTAELLRLSVTLAREAAALTAAERPLWVAASAGPYGAMLADGSEYRGRYGLGVADLERFHRPRLEVLSDAAPDVLALETVPDLDEARALLRAVRGLGVPAWLSFTVTGDRTRAGQPLAEAFALAADADEVIAVGVNCCDPRDADTAVPLAARVTGKPVVVYPNSGESWDAASRTWQGPTRFAPRQASAWRDAGARLVGGCCRVGPEAIAKVAEELRG</sequence>
<keyword evidence="12" id="KW-1185">Reference proteome</keyword>
<organism evidence="11 12">
    <name type="scientific">Streptomyces alboflavus</name>
    <dbReference type="NCBI Taxonomy" id="67267"/>
    <lineage>
        <taxon>Bacteria</taxon>
        <taxon>Bacillati</taxon>
        <taxon>Actinomycetota</taxon>
        <taxon>Actinomycetes</taxon>
        <taxon>Kitasatosporales</taxon>
        <taxon>Streptomycetaceae</taxon>
        <taxon>Streptomyces</taxon>
    </lineage>
</organism>
<dbReference type="PROSITE" id="PS50970">
    <property type="entry name" value="HCY"/>
    <property type="match status" value="1"/>
</dbReference>
<gene>
    <name evidence="11" type="primary">mmuM</name>
    <name evidence="11" type="ORF">SMD44_08387</name>
</gene>
<feature type="region of interest" description="Disordered" evidence="8">
    <location>
        <begin position="298"/>
        <end position="366"/>
    </location>
</feature>
<comment type="similarity">
    <text evidence="1">Belongs to the ABC transporter superfamily.</text>
</comment>
<evidence type="ECO:0000256" key="2">
    <source>
        <dbReference type="ARBA" id="ARBA00022448"/>
    </source>
</evidence>
<dbReference type="InterPro" id="IPR013563">
    <property type="entry name" value="Oligopep_ABC_C"/>
</dbReference>
<reference evidence="11 12" key="1">
    <citation type="submission" date="2017-05" db="EMBL/GenBank/DDBJ databases">
        <title>Streptomyces alboflavus Genome sequencing and assembly.</title>
        <authorList>
            <person name="Wang Y."/>
            <person name="Du B."/>
            <person name="Ding Y."/>
            <person name="Liu H."/>
            <person name="Hou Q."/>
            <person name="Liu K."/>
            <person name="Wang C."/>
            <person name="Yao L."/>
        </authorList>
    </citation>
    <scope>NUCLEOTIDE SEQUENCE [LARGE SCALE GENOMIC DNA]</scope>
    <source>
        <strain evidence="11 12">MDJK44</strain>
    </source>
</reference>
<evidence type="ECO:0000256" key="3">
    <source>
        <dbReference type="ARBA" id="ARBA00022603"/>
    </source>
</evidence>
<accession>A0A1Z1WR64</accession>
<dbReference type="NCBIfam" id="NF007020">
    <property type="entry name" value="PRK09485.1"/>
    <property type="match status" value="1"/>
</dbReference>
<keyword evidence="7" id="KW-0862">Zinc</keyword>
<keyword evidence="5" id="KW-0547">Nucleotide-binding</keyword>
<evidence type="ECO:0000256" key="5">
    <source>
        <dbReference type="ARBA" id="ARBA00022741"/>
    </source>
</evidence>
<name>A0A1Z1WR64_9ACTN</name>
<dbReference type="SUPFAM" id="SSF52540">
    <property type="entry name" value="P-loop containing nucleoside triphosphate hydrolases"/>
    <property type="match status" value="1"/>
</dbReference>
<evidence type="ECO:0000256" key="7">
    <source>
        <dbReference type="PROSITE-ProRule" id="PRU00333"/>
    </source>
</evidence>
<dbReference type="Gene3D" id="3.40.50.300">
    <property type="entry name" value="P-loop containing nucleotide triphosphate hydrolases"/>
    <property type="match status" value="1"/>
</dbReference>
<feature type="binding site" evidence="7">
    <location>
        <position position="665"/>
    </location>
    <ligand>
        <name>Zn(2+)</name>
        <dbReference type="ChEBI" id="CHEBI:29105"/>
    </ligand>
</feature>
<keyword evidence="3 7" id="KW-0489">Methyltransferase</keyword>
<dbReference type="SUPFAM" id="SSF82282">
    <property type="entry name" value="Homocysteine S-methyltransferase"/>
    <property type="match status" value="1"/>
</dbReference>
<dbReference type="PROSITE" id="PS50893">
    <property type="entry name" value="ABC_TRANSPORTER_2"/>
    <property type="match status" value="1"/>
</dbReference>
<keyword evidence="2" id="KW-0813">Transport</keyword>
<dbReference type="SMART" id="SM00382">
    <property type="entry name" value="AAA"/>
    <property type="match status" value="1"/>
</dbReference>
<dbReference type="AlphaFoldDB" id="A0A1Z1WR64"/>
<dbReference type="Pfam" id="PF00005">
    <property type="entry name" value="ABC_tran"/>
    <property type="match status" value="1"/>
</dbReference>
<keyword evidence="6" id="KW-0067">ATP-binding</keyword>
<dbReference type="Pfam" id="PF02574">
    <property type="entry name" value="S-methyl_trans"/>
    <property type="match status" value="1"/>
</dbReference>
<dbReference type="Proteomes" id="UP000195880">
    <property type="component" value="Chromosome"/>
</dbReference>
<dbReference type="InterPro" id="IPR003593">
    <property type="entry name" value="AAA+_ATPase"/>
</dbReference>
<dbReference type="GO" id="GO:0032259">
    <property type="term" value="P:methylation"/>
    <property type="evidence" value="ECO:0007669"/>
    <property type="project" value="UniProtKB-KW"/>
</dbReference>
<feature type="domain" description="ABC transporter" evidence="9">
    <location>
        <begin position="42"/>
        <end position="292"/>
    </location>
</feature>
<feature type="compositionally biased region" description="Basic residues" evidence="8">
    <location>
        <begin position="312"/>
        <end position="321"/>
    </location>
</feature>
<feature type="compositionally biased region" description="Basic and acidic residues" evidence="8">
    <location>
        <begin position="336"/>
        <end position="349"/>
    </location>
</feature>
<dbReference type="InterPro" id="IPR003726">
    <property type="entry name" value="HCY_dom"/>
</dbReference>
<dbReference type="GO" id="GO:0016887">
    <property type="term" value="F:ATP hydrolysis activity"/>
    <property type="evidence" value="ECO:0007669"/>
    <property type="project" value="InterPro"/>
</dbReference>
<feature type="compositionally biased region" description="Low complexity" evidence="8">
    <location>
        <begin position="322"/>
        <end position="334"/>
    </location>
</feature>
<dbReference type="PROSITE" id="PS00211">
    <property type="entry name" value="ABC_TRANSPORTER_1"/>
    <property type="match status" value="1"/>
</dbReference>
<dbReference type="InterPro" id="IPR027417">
    <property type="entry name" value="P-loop_NTPase"/>
</dbReference>
<dbReference type="STRING" id="67267.GCA_000716675_00396"/>
<feature type="domain" description="Hcy-binding" evidence="10">
    <location>
        <begin position="384"/>
        <end position="680"/>
    </location>
</feature>
<dbReference type="Gene3D" id="3.20.20.330">
    <property type="entry name" value="Homocysteine-binding-like domain"/>
    <property type="match status" value="1"/>
</dbReference>
<dbReference type="GO" id="GO:0015833">
    <property type="term" value="P:peptide transport"/>
    <property type="evidence" value="ECO:0007669"/>
    <property type="project" value="InterPro"/>
</dbReference>
<dbReference type="GO" id="GO:0005524">
    <property type="term" value="F:ATP binding"/>
    <property type="evidence" value="ECO:0007669"/>
    <property type="project" value="UniProtKB-KW"/>
</dbReference>
<dbReference type="InterPro" id="IPR050319">
    <property type="entry name" value="ABC_transp_ATP-bind"/>
</dbReference>
<dbReference type="GO" id="GO:0008168">
    <property type="term" value="F:methyltransferase activity"/>
    <property type="evidence" value="ECO:0007669"/>
    <property type="project" value="UniProtKB-UniRule"/>
</dbReference>
<proteinExistence type="inferred from homology"/>
<dbReference type="GO" id="GO:0046872">
    <property type="term" value="F:metal ion binding"/>
    <property type="evidence" value="ECO:0007669"/>
    <property type="project" value="UniProtKB-KW"/>
</dbReference>
<feature type="binding site" evidence="7">
    <location>
        <position position="666"/>
    </location>
    <ligand>
        <name>Zn(2+)</name>
        <dbReference type="ChEBI" id="CHEBI:29105"/>
    </ligand>
</feature>
<keyword evidence="4 7" id="KW-0808">Transferase</keyword>
<dbReference type="KEGG" id="salf:SMD44_08387"/>
<dbReference type="PANTHER" id="PTHR43776">
    <property type="entry name" value="TRANSPORT ATP-BINDING PROTEIN"/>
    <property type="match status" value="1"/>
</dbReference>
<dbReference type="EMBL" id="CP021748">
    <property type="protein sequence ID" value="ARX88900.1"/>
    <property type="molecule type" value="Genomic_DNA"/>
</dbReference>
<dbReference type="InterPro" id="IPR036589">
    <property type="entry name" value="HCY_dom_sf"/>
</dbReference>
<comment type="cofactor">
    <cofactor evidence="7">
        <name>Zn(2+)</name>
        <dbReference type="ChEBI" id="CHEBI:29105"/>
    </cofactor>
</comment>
<keyword evidence="7" id="KW-0479">Metal-binding</keyword>
<evidence type="ECO:0000313" key="11">
    <source>
        <dbReference type="EMBL" id="ARX88900.1"/>
    </source>
</evidence>
<dbReference type="CDD" id="cd03257">
    <property type="entry name" value="ABC_NikE_OppD_transporters"/>
    <property type="match status" value="1"/>
</dbReference>
<evidence type="ECO:0000256" key="6">
    <source>
        <dbReference type="ARBA" id="ARBA00022840"/>
    </source>
</evidence>
<dbReference type="Pfam" id="PF08352">
    <property type="entry name" value="oligo_HPY"/>
    <property type="match status" value="1"/>
</dbReference>
<dbReference type="GO" id="GO:0055085">
    <property type="term" value="P:transmembrane transport"/>
    <property type="evidence" value="ECO:0007669"/>
    <property type="project" value="UniProtKB-ARBA"/>
</dbReference>
<evidence type="ECO:0000256" key="8">
    <source>
        <dbReference type="SAM" id="MobiDB-lite"/>
    </source>
</evidence>
<feature type="binding site" evidence="7">
    <location>
        <position position="602"/>
    </location>
    <ligand>
        <name>Zn(2+)</name>
        <dbReference type="ChEBI" id="CHEBI:29105"/>
    </ligand>
</feature>
<dbReference type="PANTHER" id="PTHR43776:SF7">
    <property type="entry name" value="D,D-DIPEPTIDE TRANSPORT ATP-BINDING PROTEIN DDPF-RELATED"/>
    <property type="match status" value="1"/>
</dbReference>
<evidence type="ECO:0000259" key="10">
    <source>
        <dbReference type="PROSITE" id="PS50970"/>
    </source>
</evidence>
<dbReference type="InterPro" id="IPR017871">
    <property type="entry name" value="ABC_transporter-like_CS"/>
</dbReference>
<dbReference type="InterPro" id="IPR003439">
    <property type="entry name" value="ABC_transporter-like_ATP-bd"/>
</dbReference>
<evidence type="ECO:0000259" key="9">
    <source>
        <dbReference type="PROSITE" id="PS50893"/>
    </source>
</evidence>
<protein>
    <submittedName>
        <fullName evidence="11">Homocysteine methyltransferase</fullName>
    </submittedName>
</protein>
<evidence type="ECO:0000256" key="1">
    <source>
        <dbReference type="ARBA" id="ARBA00005417"/>
    </source>
</evidence>
<dbReference type="eggNOG" id="COG2040">
    <property type="taxonomic scope" value="Bacteria"/>
</dbReference>
<evidence type="ECO:0000256" key="4">
    <source>
        <dbReference type="ARBA" id="ARBA00022679"/>
    </source>
</evidence>
<evidence type="ECO:0000313" key="12">
    <source>
        <dbReference type="Proteomes" id="UP000195880"/>
    </source>
</evidence>